<dbReference type="PROSITE" id="PS51186">
    <property type="entry name" value="GNAT"/>
    <property type="match status" value="1"/>
</dbReference>
<protein>
    <submittedName>
        <fullName evidence="2">Putative acetyltransferase</fullName>
    </submittedName>
</protein>
<keyword evidence="2" id="KW-0808">Transferase</keyword>
<accession>A0A0P1HK30</accession>
<dbReference type="Pfam" id="PF00583">
    <property type="entry name" value="Acetyltransf_1"/>
    <property type="match status" value="1"/>
</dbReference>
<proteinExistence type="predicted"/>
<gene>
    <name evidence="2" type="ORF">PHA8399_00835</name>
</gene>
<dbReference type="Proteomes" id="UP000051326">
    <property type="component" value="Unassembled WGS sequence"/>
</dbReference>
<dbReference type="Gene3D" id="3.40.630.30">
    <property type="match status" value="1"/>
</dbReference>
<sequence>MTTDPRYYAVTEATWPPASVRTLGPVTLREGQGGGSRVSAAMVNGPASDAQIAAAEAAMRAMGQDCLFMIRDGEADLDAQLEARGYAVKDPVNLWTCPAERLTDIPVPRVTAFCVWEPLAIQREIWEQAGIGPERLAVMQRVQGAKTGLLGRHRDKPAGAGFVAIHDGVAMVHALEILPHQRRAGMGAWMMRQAAFWALENGASELAVLCTKRNEGANGLYASLGMDCTGQYHYRILKEGD</sequence>
<dbReference type="GO" id="GO:0016747">
    <property type="term" value="F:acyltransferase activity, transferring groups other than amino-acyl groups"/>
    <property type="evidence" value="ECO:0007669"/>
    <property type="project" value="InterPro"/>
</dbReference>
<feature type="domain" description="N-acetyltransferase" evidence="1">
    <location>
        <begin position="105"/>
        <end position="241"/>
    </location>
</feature>
<dbReference type="EMBL" id="CYSR01000010">
    <property type="protein sequence ID" value="CUH98720.1"/>
    <property type="molecule type" value="Genomic_DNA"/>
</dbReference>
<dbReference type="CDD" id="cd04301">
    <property type="entry name" value="NAT_SF"/>
    <property type="match status" value="1"/>
</dbReference>
<name>A0A0P1HK30_9RHOB</name>
<evidence type="ECO:0000313" key="2">
    <source>
        <dbReference type="EMBL" id="CUH98720.1"/>
    </source>
</evidence>
<organism evidence="2 3">
    <name type="scientific">Leisingera aquaemixtae</name>
    <dbReference type="NCBI Taxonomy" id="1396826"/>
    <lineage>
        <taxon>Bacteria</taxon>
        <taxon>Pseudomonadati</taxon>
        <taxon>Pseudomonadota</taxon>
        <taxon>Alphaproteobacteria</taxon>
        <taxon>Rhodobacterales</taxon>
        <taxon>Roseobacteraceae</taxon>
        <taxon>Leisingera</taxon>
    </lineage>
</organism>
<dbReference type="AlphaFoldDB" id="A0A0P1HK30"/>
<dbReference type="InterPro" id="IPR000182">
    <property type="entry name" value="GNAT_dom"/>
</dbReference>
<dbReference type="SUPFAM" id="SSF55729">
    <property type="entry name" value="Acyl-CoA N-acyltransferases (Nat)"/>
    <property type="match status" value="1"/>
</dbReference>
<dbReference type="InterPro" id="IPR016181">
    <property type="entry name" value="Acyl_CoA_acyltransferase"/>
</dbReference>
<dbReference type="STRING" id="1396826.PHA8399_00835"/>
<dbReference type="RefSeq" id="WP_058284925.1">
    <property type="nucleotide sequence ID" value="NZ_CYSR01000010.1"/>
</dbReference>
<evidence type="ECO:0000259" key="1">
    <source>
        <dbReference type="PROSITE" id="PS51186"/>
    </source>
</evidence>
<reference evidence="2 3" key="1">
    <citation type="submission" date="2015-09" db="EMBL/GenBank/DDBJ databases">
        <authorList>
            <consortium name="Swine Surveillance"/>
        </authorList>
    </citation>
    <scope>NUCLEOTIDE SEQUENCE [LARGE SCALE GENOMIC DNA]</scope>
    <source>
        <strain evidence="2 3">CECT 8399</strain>
    </source>
</reference>
<evidence type="ECO:0000313" key="3">
    <source>
        <dbReference type="Proteomes" id="UP000051326"/>
    </source>
</evidence>